<dbReference type="PANTHER" id="PTHR35175:SF2">
    <property type="entry name" value="DUF1289 DOMAIN-CONTAINING PROTEIN"/>
    <property type="match status" value="1"/>
</dbReference>
<evidence type="ECO:0000313" key="1">
    <source>
        <dbReference type="EMBL" id="SFF32892.1"/>
    </source>
</evidence>
<proteinExistence type="predicted"/>
<dbReference type="Proteomes" id="UP000199771">
    <property type="component" value="Unassembled WGS sequence"/>
</dbReference>
<accession>A0A1I2HT52</accession>
<dbReference type="EMBL" id="FOOC01000002">
    <property type="protein sequence ID" value="SFF32892.1"/>
    <property type="molecule type" value="Genomic_DNA"/>
</dbReference>
<keyword evidence="2" id="KW-1185">Reference proteome</keyword>
<dbReference type="InterPro" id="IPR010710">
    <property type="entry name" value="DUF1289"/>
</dbReference>
<sequence length="86" mass="9778">MAVSFYARLRAQSIGLRRVSESTPPSGDIPSPCIQVCTLDAKGVCTGCYRTLREIAEWPTADRLRKIEIRRLAELRRSVAMHRRFS</sequence>
<reference evidence="1 2" key="1">
    <citation type="submission" date="2016-10" db="EMBL/GenBank/DDBJ databases">
        <authorList>
            <person name="de Groot N.N."/>
        </authorList>
    </citation>
    <scope>NUCLEOTIDE SEQUENCE [LARGE SCALE GENOMIC DNA]</scope>
    <source>
        <strain evidence="1 2">DSM 23609</strain>
    </source>
</reference>
<evidence type="ECO:0008006" key="3">
    <source>
        <dbReference type="Google" id="ProtNLM"/>
    </source>
</evidence>
<organism evidence="1 2">
    <name type="scientific">Fontimonas thermophila</name>
    <dbReference type="NCBI Taxonomy" id="1076937"/>
    <lineage>
        <taxon>Bacteria</taxon>
        <taxon>Pseudomonadati</taxon>
        <taxon>Pseudomonadota</taxon>
        <taxon>Gammaproteobacteria</taxon>
        <taxon>Nevskiales</taxon>
        <taxon>Nevskiaceae</taxon>
        <taxon>Fontimonas</taxon>
    </lineage>
</organism>
<name>A0A1I2HT52_9GAMM</name>
<dbReference type="AlphaFoldDB" id="A0A1I2HT52"/>
<dbReference type="STRING" id="1076937.SAMN04488120_102203"/>
<dbReference type="Pfam" id="PF06945">
    <property type="entry name" value="DUF1289"/>
    <property type="match status" value="1"/>
</dbReference>
<protein>
    <recommendedName>
        <fullName evidence="3">DUF1289 domain-containing protein</fullName>
    </recommendedName>
</protein>
<dbReference type="OrthoDB" id="9811423at2"/>
<gene>
    <name evidence="1" type="ORF">SAMN04488120_102203</name>
</gene>
<dbReference type="PANTHER" id="PTHR35175">
    <property type="entry name" value="DUF1289 DOMAIN-CONTAINING PROTEIN"/>
    <property type="match status" value="1"/>
</dbReference>
<evidence type="ECO:0000313" key="2">
    <source>
        <dbReference type="Proteomes" id="UP000199771"/>
    </source>
</evidence>